<sequence>MSQLLLLDTFSSDAGDLTVFEKILPGHIRRVFYIQGKEDSVRGGHRHKETWQALVCISGSCRVLNDNGFKQEEFILDTPQKCLVLAPEDWHVMDQFSSDAILLVLANQFYDKEDYIYEPYPQSTITTV</sequence>
<proteinExistence type="predicted"/>
<comment type="caution">
    <text evidence="2">The sequence shown here is derived from an EMBL/GenBank/DDBJ whole genome shotgun (WGS) entry which is preliminary data.</text>
</comment>
<dbReference type="InterPro" id="IPR008894">
    <property type="entry name" value="QdtA_cupin_dom"/>
</dbReference>
<dbReference type="InterPro" id="IPR014710">
    <property type="entry name" value="RmlC-like_jellyroll"/>
</dbReference>
<dbReference type="Proteomes" id="UP001236507">
    <property type="component" value="Unassembled WGS sequence"/>
</dbReference>
<organism evidence="2 3">
    <name type="scientific">Flectobacillus roseus</name>
    <dbReference type="NCBI Taxonomy" id="502259"/>
    <lineage>
        <taxon>Bacteria</taxon>
        <taxon>Pseudomonadati</taxon>
        <taxon>Bacteroidota</taxon>
        <taxon>Cytophagia</taxon>
        <taxon>Cytophagales</taxon>
        <taxon>Flectobacillaceae</taxon>
        <taxon>Flectobacillus</taxon>
    </lineage>
</organism>
<dbReference type="InterPro" id="IPR011051">
    <property type="entry name" value="RmlC_Cupin_sf"/>
</dbReference>
<accession>A0ABT6Y653</accession>
<dbReference type="Pfam" id="PF05523">
    <property type="entry name" value="FdtA"/>
    <property type="match status" value="1"/>
</dbReference>
<evidence type="ECO:0000313" key="2">
    <source>
        <dbReference type="EMBL" id="MDI9858568.1"/>
    </source>
</evidence>
<dbReference type="Gene3D" id="2.60.120.10">
    <property type="entry name" value="Jelly Rolls"/>
    <property type="match status" value="1"/>
</dbReference>
<evidence type="ECO:0000259" key="1">
    <source>
        <dbReference type="Pfam" id="PF05523"/>
    </source>
</evidence>
<dbReference type="SUPFAM" id="SSF51182">
    <property type="entry name" value="RmlC-like cupins"/>
    <property type="match status" value="1"/>
</dbReference>
<dbReference type="CDD" id="cd20292">
    <property type="entry name" value="cupin_QdtA-like"/>
    <property type="match status" value="1"/>
</dbReference>
<feature type="domain" description="Sugar 3,4-ketoisomerase QdtA cupin" evidence="1">
    <location>
        <begin position="4"/>
        <end position="118"/>
    </location>
</feature>
<gene>
    <name evidence="2" type="ORF">QM524_05065</name>
</gene>
<keyword evidence="3" id="KW-1185">Reference proteome</keyword>
<protein>
    <submittedName>
        <fullName evidence="2">FdtA/QdtA family cupin domain-containing protein</fullName>
    </submittedName>
</protein>
<name>A0ABT6Y653_9BACT</name>
<dbReference type="EMBL" id="JASHIF010000004">
    <property type="protein sequence ID" value="MDI9858568.1"/>
    <property type="molecule type" value="Genomic_DNA"/>
</dbReference>
<evidence type="ECO:0000313" key="3">
    <source>
        <dbReference type="Proteomes" id="UP001236507"/>
    </source>
</evidence>
<dbReference type="RefSeq" id="WP_095161972.1">
    <property type="nucleotide sequence ID" value="NZ_JASHIF010000004.1"/>
</dbReference>
<reference evidence="2 3" key="1">
    <citation type="submission" date="2023-05" db="EMBL/GenBank/DDBJ databases">
        <title>Novel species of genus Flectobacillus isolated from stream in China.</title>
        <authorList>
            <person name="Lu H."/>
        </authorList>
    </citation>
    <scope>NUCLEOTIDE SEQUENCE [LARGE SCALE GENOMIC DNA]</scope>
    <source>
        <strain evidence="2 3">KCTC 42575</strain>
    </source>
</reference>